<comment type="caution">
    <text evidence="1">The sequence shown here is derived from an EMBL/GenBank/DDBJ whole genome shotgun (WGS) entry which is preliminary data.</text>
</comment>
<gene>
    <name evidence="1" type="ORF">O0Q50_08120</name>
</gene>
<dbReference type="Pfam" id="PF14072">
    <property type="entry name" value="DndB"/>
    <property type="match status" value="1"/>
</dbReference>
<dbReference type="EMBL" id="JAPTGD010000001">
    <property type="protein sequence ID" value="MDU9691129.1"/>
    <property type="molecule type" value="Genomic_DNA"/>
</dbReference>
<dbReference type="InterPro" id="IPR017642">
    <property type="entry name" value="DNA_S_mod_DndB"/>
</dbReference>
<proteinExistence type="predicted"/>
<protein>
    <submittedName>
        <fullName evidence="1">DGQHR domain-containing protein</fullName>
    </submittedName>
</protein>
<reference evidence="1" key="2">
    <citation type="submission" date="2022-12" db="EMBL/GenBank/DDBJ databases">
        <authorList>
            <person name="Dechsakulwatana C."/>
            <person name="Rungsihiranrut A."/>
            <person name="Muangchinda C."/>
            <person name="Ningthoujam R."/>
            <person name="Klankeo P."/>
            <person name="Pinyakong O."/>
        </authorList>
    </citation>
    <scope>NUCLEOTIDE SEQUENCE</scope>
    <source>
        <strain evidence="1">TL01-2</strain>
    </source>
</reference>
<name>A0AAX6N5Q6_PRIAR</name>
<dbReference type="RefSeq" id="WP_316910101.1">
    <property type="nucleotide sequence ID" value="NZ_JAPTGD010000001.1"/>
</dbReference>
<dbReference type="Proteomes" id="UP001269400">
    <property type="component" value="Unassembled WGS sequence"/>
</dbReference>
<evidence type="ECO:0000313" key="1">
    <source>
        <dbReference type="EMBL" id="MDU9691129.1"/>
    </source>
</evidence>
<reference evidence="1" key="1">
    <citation type="journal article" date="2022" name="J Environ Chem Eng">
        <title>Biodegradation of petroleum oil using a constructed nonpathogenic and heavy metal-tolerant bacterial consortium isolated from marine sponges.</title>
        <authorList>
            <person name="Dechsakulwatana C."/>
            <person name="Rungsihiranrut A."/>
            <person name="Muangchinda C."/>
            <person name="Ningthoujam R."/>
            <person name="Klankeo P."/>
            <person name="Pinyakong O."/>
        </authorList>
    </citation>
    <scope>NUCLEOTIDE SEQUENCE</scope>
    <source>
        <strain evidence="1">TL01-2</strain>
    </source>
</reference>
<dbReference type="AlphaFoldDB" id="A0AAX6N5Q6"/>
<organism evidence="1 2">
    <name type="scientific">Priestia aryabhattai</name>
    <name type="common">Bacillus aryabhattai</name>
    <dbReference type="NCBI Taxonomy" id="412384"/>
    <lineage>
        <taxon>Bacteria</taxon>
        <taxon>Bacillati</taxon>
        <taxon>Bacillota</taxon>
        <taxon>Bacilli</taxon>
        <taxon>Bacillales</taxon>
        <taxon>Bacillaceae</taxon>
        <taxon>Priestia</taxon>
    </lineage>
</organism>
<dbReference type="NCBIfam" id="TIGR03187">
    <property type="entry name" value="DGQHR"/>
    <property type="match status" value="1"/>
</dbReference>
<sequence>MITKNAIQLKQNGLTFYLMKLTGQELLDYTKIEHFNSSKAIESNEPIGYQRPPYPAHYRKISKYLLGDNAILPPAIICAIDSNMIRFDNNEISIKDKVRVVDGQHRIEGIRHLPHFSEEKYSKVKEYEFGIILMSIGKEDKIYEVTTFIDLNKKGKKVSTDLAISLAEVLRKQDKNTTNQSYDDLVRSIATNISKSLESNPNTIWYKSISLGDEITRKKPVSINLFNRSLTSLIIEFLKYKGVTKKNYTLQDFNIIDYSKELMKLINEAWLYIIERWPKCFTSVSKPGYSEKYNIQKGIGVYSIHILLTQSFTESKGNIDQALAYFKDIIHQSKLTQIDWKTGGRFSVYNSKSGFEKIAKIIKNEIESSEDENEELLF</sequence>
<accession>A0AAX6N5Q6</accession>
<dbReference type="InterPro" id="IPR017601">
    <property type="entry name" value="DGQHR-contain_dom"/>
</dbReference>
<evidence type="ECO:0000313" key="2">
    <source>
        <dbReference type="Proteomes" id="UP001269400"/>
    </source>
</evidence>